<gene>
    <name evidence="2" type="ORF">SLS63_007043</name>
</gene>
<keyword evidence="1" id="KW-0732">Signal</keyword>
<dbReference type="Proteomes" id="UP001430848">
    <property type="component" value="Unassembled WGS sequence"/>
</dbReference>
<proteinExistence type="predicted"/>
<evidence type="ECO:0000256" key="1">
    <source>
        <dbReference type="SAM" id="SignalP"/>
    </source>
</evidence>
<reference evidence="2 3" key="1">
    <citation type="submission" date="2024-02" db="EMBL/GenBank/DDBJ databases">
        <title>De novo assembly and annotation of 12 fungi associated with fruit tree decline syndrome in Ontario, Canada.</title>
        <authorList>
            <person name="Sulman M."/>
            <person name="Ellouze W."/>
            <person name="Ilyukhin E."/>
        </authorList>
    </citation>
    <scope>NUCLEOTIDE SEQUENCE [LARGE SCALE GENOMIC DNA]</scope>
    <source>
        <strain evidence="2 3">M169</strain>
    </source>
</reference>
<keyword evidence="3" id="KW-1185">Reference proteome</keyword>
<feature type="signal peptide" evidence="1">
    <location>
        <begin position="1"/>
        <end position="21"/>
    </location>
</feature>
<organism evidence="2 3">
    <name type="scientific">Diaporthe eres</name>
    <name type="common">Phomopsis oblonga</name>
    <dbReference type="NCBI Taxonomy" id="83184"/>
    <lineage>
        <taxon>Eukaryota</taxon>
        <taxon>Fungi</taxon>
        <taxon>Dikarya</taxon>
        <taxon>Ascomycota</taxon>
        <taxon>Pezizomycotina</taxon>
        <taxon>Sordariomycetes</taxon>
        <taxon>Sordariomycetidae</taxon>
        <taxon>Diaporthales</taxon>
        <taxon>Diaporthaceae</taxon>
        <taxon>Diaporthe</taxon>
        <taxon>Diaporthe eres species complex</taxon>
    </lineage>
</organism>
<dbReference type="EMBL" id="JAKNSF020000037">
    <property type="protein sequence ID" value="KAK7727601.1"/>
    <property type="molecule type" value="Genomic_DNA"/>
</dbReference>
<name>A0ABR1P6F5_DIAER</name>
<accession>A0ABR1P6F5</accession>
<protein>
    <submittedName>
        <fullName evidence="2">Uncharacterized protein</fullName>
    </submittedName>
</protein>
<evidence type="ECO:0000313" key="2">
    <source>
        <dbReference type="EMBL" id="KAK7727601.1"/>
    </source>
</evidence>
<evidence type="ECO:0000313" key="3">
    <source>
        <dbReference type="Proteomes" id="UP001430848"/>
    </source>
</evidence>
<sequence length="131" mass="14284">MQFTSSLVSLLLAAVTTGVQALPGSPIEQRQETPRLFVKFWADSSCGADGGIWVEDTVWFQDPVGTCIDVSVWRDFSSVEIITNTATHDLRAYSLKNCADTGEDAHYITIPAGKTTEPHCFAQNVGSVKFL</sequence>
<comment type="caution">
    <text evidence="2">The sequence shown here is derived from an EMBL/GenBank/DDBJ whole genome shotgun (WGS) entry which is preliminary data.</text>
</comment>
<feature type="chain" id="PRO_5045915576" evidence="1">
    <location>
        <begin position="22"/>
        <end position="131"/>
    </location>
</feature>